<evidence type="ECO:0000313" key="1">
    <source>
        <dbReference type="EMBL" id="ETR69805.1"/>
    </source>
</evidence>
<reference evidence="2" key="1">
    <citation type="submission" date="2012-11" db="EMBL/GenBank/DDBJ databases">
        <authorList>
            <person name="Lucero-Rivera Y.E."/>
            <person name="Tovar-Ramirez D."/>
        </authorList>
    </citation>
    <scope>NUCLEOTIDE SEQUENCE [LARGE SCALE GENOMIC DNA]</scope>
    <source>
        <strain evidence="2">Araruama</strain>
    </source>
</reference>
<accession>A0A1V1P4Z7</accession>
<sequence>MENKNCIEKDTNENDQIDQIACFDPNNQIQSLKIDSNDDNHFDRFQYYQDNKVVRMETDRDDDGHIDSRIFFKNEKRVRQEKINKNNLLYQLLLFDDREQPALMKKDTSLSGKFDTFYDFQNGMIQTVMKDPDENGVMNQWTTFQNNKPVEKNRIKTKISFMKKL</sequence>
<dbReference type="AlphaFoldDB" id="A0A1V1P4Z7"/>
<dbReference type="EMBL" id="ATBP01000556">
    <property type="protein sequence ID" value="ETR69805.1"/>
    <property type="molecule type" value="Genomic_DNA"/>
</dbReference>
<evidence type="ECO:0000313" key="2">
    <source>
        <dbReference type="Proteomes" id="UP000189670"/>
    </source>
</evidence>
<name>A0A1V1P4Z7_9BACT</name>
<dbReference type="Gene3D" id="3.90.930.1">
    <property type="match status" value="1"/>
</dbReference>
<organism evidence="1 2">
    <name type="scientific">Candidatus Magnetoglobus multicellularis str. Araruama</name>
    <dbReference type="NCBI Taxonomy" id="890399"/>
    <lineage>
        <taxon>Bacteria</taxon>
        <taxon>Pseudomonadati</taxon>
        <taxon>Thermodesulfobacteriota</taxon>
        <taxon>Desulfobacteria</taxon>
        <taxon>Desulfobacterales</taxon>
        <taxon>Desulfobacteraceae</taxon>
        <taxon>Candidatus Magnetoglobus</taxon>
    </lineage>
</organism>
<gene>
    <name evidence="1" type="ORF">OMM_09287</name>
</gene>
<proteinExistence type="predicted"/>
<dbReference type="Proteomes" id="UP000189670">
    <property type="component" value="Unassembled WGS sequence"/>
</dbReference>
<comment type="caution">
    <text evidence="1">The sequence shown here is derived from an EMBL/GenBank/DDBJ whole genome shotgun (WGS) entry which is preliminary data.</text>
</comment>
<protein>
    <submittedName>
        <fullName evidence="1">Uncharacterized protein</fullName>
    </submittedName>
</protein>